<evidence type="ECO:0000256" key="3">
    <source>
        <dbReference type="ARBA" id="ARBA00022989"/>
    </source>
</evidence>
<keyword evidence="4" id="KW-0297">G-protein coupled receptor</keyword>
<feature type="domain" description="G-protein coupled receptors family 1 profile" evidence="10">
    <location>
        <begin position="1"/>
        <end position="221"/>
    </location>
</feature>
<gene>
    <name evidence="11" type="ORF">ElyMa_006917400</name>
</gene>
<proteinExistence type="predicted"/>
<keyword evidence="12" id="KW-1185">Reference proteome</keyword>
<keyword evidence="2 9" id="KW-0812">Transmembrane</keyword>
<feature type="region of interest" description="Disordered" evidence="8">
    <location>
        <begin position="183"/>
        <end position="211"/>
    </location>
</feature>
<evidence type="ECO:0000256" key="8">
    <source>
        <dbReference type="SAM" id="MobiDB-lite"/>
    </source>
</evidence>
<organism evidence="11 12">
    <name type="scientific">Elysia marginata</name>
    <dbReference type="NCBI Taxonomy" id="1093978"/>
    <lineage>
        <taxon>Eukaryota</taxon>
        <taxon>Metazoa</taxon>
        <taxon>Spiralia</taxon>
        <taxon>Lophotrochozoa</taxon>
        <taxon>Mollusca</taxon>
        <taxon>Gastropoda</taxon>
        <taxon>Heterobranchia</taxon>
        <taxon>Euthyneura</taxon>
        <taxon>Panpulmonata</taxon>
        <taxon>Sacoglossa</taxon>
        <taxon>Placobranchoidea</taxon>
        <taxon>Plakobranchidae</taxon>
        <taxon>Elysia</taxon>
    </lineage>
</organism>
<keyword evidence="5 9" id="KW-0472">Membrane</keyword>
<feature type="transmembrane region" description="Helical" evidence="9">
    <location>
        <begin position="152"/>
        <end position="175"/>
    </location>
</feature>
<evidence type="ECO:0000313" key="11">
    <source>
        <dbReference type="EMBL" id="GFS21175.1"/>
    </source>
</evidence>
<evidence type="ECO:0000313" key="12">
    <source>
        <dbReference type="Proteomes" id="UP000762676"/>
    </source>
</evidence>
<dbReference type="EMBL" id="BMAT01013840">
    <property type="protein sequence ID" value="GFS21175.1"/>
    <property type="molecule type" value="Genomic_DNA"/>
</dbReference>
<dbReference type="Proteomes" id="UP000762676">
    <property type="component" value="Unassembled WGS sequence"/>
</dbReference>
<evidence type="ECO:0000256" key="9">
    <source>
        <dbReference type="SAM" id="Phobius"/>
    </source>
</evidence>
<evidence type="ECO:0000256" key="7">
    <source>
        <dbReference type="ARBA" id="ARBA00023224"/>
    </source>
</evidence>
<feature type="transmembrane region" description="Helical" evidence="9">
    <location>
        <begin position="99"/>
        <end position="116"/>
    </location>
</feature>
<dbReference type="GO" id="GO:0005886">
    <property type="term" value="C:plasma membrane"/>
    <property type="evidence" value="ECO:0007669"/>
    <property type="project" value="TreeGrafter"/>
</dbReference>
<evidence type="ECO:0000256" key="1">
    <source>
        <dbReference type="ARBA" id="ARBA00004141"/>
    </source>
</evidence>
<keyword evidence="6 11" id="KW-0675">Receptor</keyword>
<reference evidence="11 12" key="1">
    <citation type="journal article" date="2021" name="Elife">
        <title>Chloroplast acquisition without the gene transfer in kleptoplastic sea slugs, Plakobranchus ocellatus.</title>
        <authorList>
            <person name="Maeda T."/>
            <person name="Takahashi S."/>
            <person name="Yoshida T."/>
            <person name="Shimamura S."/>
            <person name="Takaki Y."/>
            <person name="Nagai Y."/>
            <person name="Toyoda A."/>
            <person name="Suzuki Y."/>
            <person name="Arimoto A."/>
            <person name="Ishii H."/>
            <person name="Satoh N."/>
            <person name="Nishiyama T."/>
            <person name="Hasebe M."/>
            <person name="Maruyama T."/>
            <person name="Minagawa J."/>
            <person name="Obokata J."/>
            <person name="Shigenobu S."/>
        </authorList>
    </citation>
    <scope>NUCLEOTIDE SEQUENCE [LARGE SCALE GENOMIC DNA]</scope>
</reference>
<sequence>MPLIISIFFSFGRINWYLAARAVSDGGFLLATFLTWASDAFKLGFFHTDVFCQFLVFFPFLFGFLSVWLTVVVTVENYIRICKPFTVQKFCNVPIAKRAILSLTIVGLLLYNYPLWTTKVFVESGYDNTTHIWCRSDDVFAEMLRWLTFWDMFITLVVPSVVIIVLMAAITCSLITSLKRQTRLNGGPAGSRTQSGGATSRSNPRSNSSPQAKVRILHFFC</sequence>
<dbReference type="Gene3D" id="1.20.1070.10">
    <property type="entry name" value="Rhodopsin 7-helix transmembrane proteins"/>
    <property type="match status" value="1"/>
</dbReference>
<feature type="transmembrane region" description="Helical" evidence="9">
    <location>
        <begin position="16"/>
        <end position="37"/>
    </location>
</feature>
<dbReference type="GO" id="GO:0004930">
    <property type="term" value="F:G protein-coupled receptor activity"/>
    <property type="evidence" value="ECO:0007669"/>
    <property type="project" value="UniProtKB-KW"/>
</dbReference>
<feature type="transmembrane region" description="Helical" evidence="9">
    <location>
        <begin position="57"/>
        <end position="79"/>
    </location>
</feature>
<feature type="compositionally biased region" description="Low complexity" evidence="8">
    <location>
        <begin position="200"/>
        <end position="210"/>
    </location>
</feature>
<keyword evidence="3 9" id="KW-1133">Transmembrane helix</keyword>
<dbReference type="PANTHER" id="PTHR24243">
    <property type="entry name" value="G-PROTEIN COUPLED RECEPTOR"/>
    <property type="match status" value="1"/>
</dbReference>
<evidence type="ECO:0000259" key="10">
    <source>
        <dbReference type="PROSITE" id="PS50262"/>
    </source>
</evidence>
<comment type="subcellular location">
    <subcellularLocation>
        <location evidence="1">Membrane</location>
        <topology evidence="1">Multi-pass membrane protein</topology>
    </subcellularLocation>
</comment>
<comment type="caution">
    <text evidence="11">The sequence shown here is derived from an EMBL/GenBank/DDBJ whole genome shotgun (WGS) entry which is preliminary data.</text>
</comment>
<dbReference type="PROSITE" id="PS50262">
    <property type="entry name" value="G_PROTEIN_RECEP_F1_2"/>
    <property type="match status" value="1"/>
</dbReference>
<dbReference type="Pfam" id="PF00001">
    <property type="entry name" value="7tm_1"/>
    <property type="match status" value="1"/>
</dbReference>
<keyword evidence="7" id="KW-0807">Transducer</keyword>
<evidence type="ECO:0000256" key="2">
    <source>
        <dbReference type="ARBA" id="ARBA00022692"/>
    </source>
</evidence>
<dbReference type="InterPro" id="IPR017452">
    <property type="entry name" value="GPCR_Rhodpsn_7TM"/>
</dbReference>
<name>A0AAV4JFZ0_9GAST</name>
<dbReference type="AlphaFoldDB" id="A0AAV4JFZ0"/>
<accession>A0AAV4JFZ0</accession>
<protein>
    <submittedName>
        <fullName evidence="11">Somatostatin receptor type 4</fullName>
    </submittedName>
</protein>
<evidence type="ECO:0000256" key="6">
    <source>
        <dbReference type="ARBA" id="ARBA00023170"/>
    </source>
</evidence>
<dbReference type="InterPro" id="IPR000276">
    <property type="entry name" value="GPCR_Rhodpsn"/>
</dbReference>
<dbReference type="PANTHER" id="PTHR24243:SF230">
    <property type="entry name" value="G-PROTEIN COUPLED RECEPTORS FAMILY 1 PROFILE DOMAIN-CONTAINING PROTEIN"/>
    <property type="match status" value="1"/>
</dbReference>
<evidence type="ECO:0000256" key="5">
    <source>
        <dbReference type="ARBA" id="ARBA00023136"/>
    </source>
</evidence>
<evidence type="ECO:0000256" key="4">
    <source>
        <dbReference type="ARBA" id="ARBA00023040"/>
    </source>
</evidence>
<dbReference type="SUPFAM" id="SSF81321">
    <property type="entry name" value="Family A G protein-coupled receptor-like"/>
    <property type="match status" value="1"/>
</dbReference>